<keyword evidence="3" id="KW-0614">Plasmid</keyword>
<organism evidence="3 4">
    <name type="scientific">Rhodococcus jostii (strain RHA1)</name>
    <dbReference type="NCBI Taxonomy" id="101510"/>
    <lineage>
        <taxon>Bacteria</taxon>
        <taxon>Bacillati</taxon>
        <taxon>Actinomycetota</taxon>
        <taxon>Actinomycetes</taxon>
        <taxon>Mycobacteriales</taxon>
        <taxon>Nocardiaceae</taxon>
        <taxon>Rhodococcus</taxon>
    </lineage>
</organism>
<dbReference type="EMBL" id="CP000433">
    <property type="protein sequence ID" value="ABH00478.1"/>
    <property type="molecule type" value="Genomic_DNA"/>
</dbReference>
<evidence type="ECO:0000313" key="4">
    <source>
        <dbReference type="Proteomes" id="UP000008710"/>
    </source>
</evidence>
<reference evidence="4" key="1">
    <citation type="journal article" date="2006" name="Proc. Natl. Acad. Sci. U.S.A.">
        <title>The complete genome of Rhodococcus sp. RHA1 provides insights into a catabolic powerhouse.</title>
        <authorList>
            <person name="McLeod M.P."/>
            <person name="Warren R.L."/>
            <person name="Hsiao W.W.L."/>
            <person name="Araki N."/>
            <person name="Myhre M."/>
            <person name="Fernandes C."/>
            <person name="Miyazawa D."/>
            <person name="Wong W."/>
            <person name="Lillquist A.L."/>
            <person name="Wang D."/>
            <person name="Dosanjh M."/>
            <person name="Hara H."/>
            <person name="Petrescu A."/>
            <person name="Morin R.D."/>
            <person name="Yang G."/>
            <person name="Stott J.M."/>
            <person name="Schein J.E."/>
            <person name="Shin H."/>
            <person name="Smailus D."/>
            <person name="Siddiqui A.S."/>
            <person name="Marra M.A."/>
            <person name="Jones S.J.M."/>
            <person name="Holt R."/>
            <person name="Brinkman F.S.L."/>
            <person name="Miyauchi K."/>
            <person name="Fukuda M."/>
            <person name="Davies J.E."/>
            <person name="Mohn W.W."/>
            <person name="Eltis L.D."/>
        </authorList>
    </citation>
    <scope>NUCLEOTIDE SEQUENCE [LARGE SCALE GENOMIC DNA]</scope>
    <source>
        <strain evidence="4">RHA1</strain>
    </source>
</reference>
<evidence type="ECO:0000259" key="2">
    <source>
        <dbReference type="Pfam" id="PF04909"/>
    </source>
</evidence>
<dbReference type="InterPro" id="IPR032465">
    <property type="entry name" value="ACMSD"/>
</dbReference>
<dbReference type="HOGENOM" id="CLU_039329_0_1_11"/>
<dbReference type="PANTHER" id="PTHR21240">
    <property type="entry name" value="2-AMINO-3-CARBOXYLMUCONATE-6-SEMIALDEHYDE DECARBOXYLASE"/>
    <property type="match status" value="1"/>
</dbReference>
<dbReference type="GO" id="GO:0016787">
    <property type="term" value="F:hydrolase activity"/>
    <property type="evidence" value="ECO:0007669"/>
    <property type="project" value="InterPro"/>
</dbReference>
<dbReference type="Gene3D" id="3.20.20.140">
    <property type="entry name" value="Metal-dependent hydrolases"/>
    <property type="match status" value="1"/>
</dbReference>
<feature type="domain" description="Amidohydrolase-related" evidence="2">
    <location>
        <begin position="103"/>
        <end position="351"/>
    </location>
</feature>
<dbReference type="Pfam" id="PF04909">
    <property type="entry name" value="Amidohydro_2"/>
    <property type="match status" value="1"/>
</dbReference>
<evidence type="ECO:0000313" key="3">
    <source>
        <dbReference type="EMBL" id="ABH00478.1"/>
    </source>
</evidence>
<dbReference type="OrthoDB" id="2533941at2"/>
<gene>
    <name evidence="3" type="ordered locus">RHA1_ro10287</name>
</gene>
<dbReference type="PATRIC" id="fig|101510.16.peg.8683"/>
<name>Q0RW58_RHOJR</name>
<dbReference type="AlphaFoldDB" id="Q0RW58"/>
<evidence type="ECO:0000256" key="1">
    <source>
        <dbReference type="ARBA" id="ARBA00023239"/>
    </source>
</evidence>
<geneLocation type="plasmid" evidence="3 4">
    <name>pRHL2</name>
</geneLocation>
<keyword evidence="1" id="KW-0456">Lyase</keyword>
<dbReference type="Proteomes" id="UP000008710">
    <property type="component" value="Plasmid pRHL2"/>
</dbReference>
<protein>
    <recommendedName>
        <fullName evidence="2">Amidohydrolase-related domain-containing protein</fullName>
    </recommendedName>
</protein>
<dbReference type="InterPro" id="IPR006680">
    <property type="entry name" value="Amidohydro-rel"/>
</dbReference>
<sequence length="372" mass="41267">MTENALVIDTCITPFWRTELEPHSWMPEPWASKRHLPGILRQMYSAPTGIAPYGEYRDAARPADDAAALPGSSIEKVVAKLDADGARLGVLVPLTRGPQPDQDMSTVLCAATNDWLAQTWLGDEAAAGRFLGTIRVNPGDPTAAVAEIERWGDDPRFVQVGVPLEAQRPYGQRNYFPIWEAAARHRLPVVVHADGGATAGFKPTIAGYPHKHIDYASQESVSGLYHLASFILEGTLERLPDLRVVFGDGVHDLLMPFIWRMDADFAISRHEVPWVPKETVEYLDRFRFRTSRLEGPEEANPAWLRLSRAAELLVYGSNYPHWTSGSPNELPLGLEGEARERVLWRNAADLIRPRLERVGRTELVPAAAGADS</sequence>
<dbReference type="KEGG" id="rha:RHA1_ro10287"/>
<dbReference type="GO" id="GO:0019748">
    <property type="term" value="P:secondary metabolic process"/>
    <property type="evidence" value="ECO:0007669"/>
    <property type="project" value="TreeGrafter"/>
</dbReference>
<proteinExistence type="predicted"/>
<dbReference type="GO" id="GO:0016831">
    <property type="term" value="F:carboxy-lyase activity"/>
    <property type="evidence" value="ECO:0007669"/>
    <property type="project" value="InterPro"/>
</dbReference>
<dbReference type="PANTHER" id="PTHR21240:SF28">
    <property type="entry name" value="ISO-OROTATE DECARBOXYLASE (EUROFUNG)"/>
    <property type="match status" value="1"/>
</dbReference>
<dbReference type="GO" id="GO:0005737">
    <property type="term" value="C:cytoplasm"/>
    <property type="evidence" value="ECO:0007669"/>
    <property type="project" value="TreeGrafter"/>
</dbReference>
<dbReference type="InterPro" id="IPR032466">
    <property type="entry name" value="Metal_Hydrolase"/>
</dbReference>
<dbReference type="RefSeq" id="WP_011600116.1">
    <property type="nucleotide sequence ID" value="NC_008270.1"/>
</dbReference>
<accession>Q0RW58</accession>
<dbReference type="SUPFAM" id="SSF51556">
    <property type="entry name" value="Metallo-dependent hydrolases"/>
    <property type="match status" value="1"/>
</dbReference>